<keyword evidence="4" id="KW-1185">Reference proteome</keyword>
<dbReference type="RefSeq" id="WP_378310814.1">
    <property type="nucleotide sequence ID" value="NZ_JBHUKS010000027.1"/>
</dbReference>
<feature type="region of interest" description="Disordered" evidence="2">
    <location>
        <begin position="205"/>
        <end position="242"/>
    </location>
</feature>
<protein>
    <recommendedName>
        <fullName evidence="5">YbaB/EbfC family DNA-binding protein</fullName>
    </recommendedName>
</protein>
<keyword evidence="1" id="KW-0175">Coiled coil</keyword>
<evidence type="ECO:0000256" key="2">
    <source>
        <dbReference type="SAM" id="MobiDB-lite"/>
    </source>
</evidence>
<sequence length="242" mass="27229">MDIDIPALELASLKTPDEATAHQQIYELTHHNGTPLIPAETYHAEDPSGSIRLTVNRDAHLTNAHVDNRWNQRIPIGQFADVLFRTYLTALQRVALVEAERPPPEAEPPRPPRDDETVRENLSLEETLERASYELEKINERVDRIQHSAGQVRPVEERQFSSPQGSLTLITRDGQPIGIAGATDRLEQLASIQLAREIEKLFEAAGVGLPSNDFRPPREPPARHRGPQDSDDDYFDNFNIEG</sequence>
<name>A0ABW5HHX8_9PSEU</name>
<accession>A0ABW5HHX8</accession>
<dbReference type="EMBL" id="JBHUKS010000027">
    <property type="protein sequence ID" value="MFD2472823.1"/>
    <property type="molecule type" value="Genomic_DNA"/>
</dbReference>
<gene>
    <name evidence="3" type="ORF">ACFSVL_35880</name>
</gene>
<proteinExistence type="predicted"/>
<evidence type="ECO:0008006" key="5">
    <source>
        <dbReference type="Google" id="ProtNLM"/>
    </source>
</evidence>
<evidence type="ECO:0000313" key="4">
    <source>
        <dbReference type="Proteomes" id="UP001597483"/>
    </source>
</evidence>
<feature type="coiled-coil region" evidence="1">
    <location>
        <begin position="121"/>
        <end position="148"/>
    </location>
</feature>
<evidence type="ECO:0000313" key="3">
    <source>
        <dbReference type="EMBL" id="MFD2472823.1"/>
    </source>
</evidence>
<reference evidence="4" key="1">
    <citation type="journal article" date="2019" name="Int. J. Syst. Evol. Microbiol.">
        <title>The Global Catalogue of Microorganisms (GCM) 10K type strain sequencing project: providing services to taxonomists for standard genome sequencing and annotation.</title>
        <authorList>
            <consortium name="The Broad Institute Genomics Platform"/>
            <consortium name="The Broad Institute Genome Sequencing Center for Infectious Disease"/>
            <person name="Wu L."/>
            <person name="Ma J."/>
        </authorList>
    </citation>
    <scope>NUCLEOTIDE SEQUENCE [LARGE SCALE GENOMIC DNA]</scope>
    <source>
        <strain evidence="4">CGMCC 4.7641</strain>
    </source>
</reference>
<dbReference type="Proteomes" id="UP001597483">
    <property type="component" value="Unassembled WGS sequence"/>
</dbReference>
<feature type="region of interest" description="Disordered" evidence="2">
    <location>
        <begin position="99"/>
        <end position="119"/>
    </location>
</feature>
<organism evidence="3 4">
    <name type="scientific">Amycolatopsis silviterrae</name>
    <dbReference type="NCBI Taxonomy" id="1656914"/>
    <lineage>
        <taxon>Bacteria</taxon>
        <taxon>Bacillati</taxon>
        <taxon>Actinomycetota</taxon>
        <taxon>Actinomycetes</taxon>
        <taxon>Pseudonocardiales</taxon>
        <taxon>Pseudonocardiaceae</taxon>
        <taxon>Amycolatopsis</taxon>
    </lineage>
</organism>
<comment type="caution">
    <text evidence="3">The sequence shown here is derived from an EMBL/GenBank/DDBJ whole genome shotgun (WGS) entry which is preliminary data.</text>
</comment>
<feature type="compositionally biased region" description="Basic and acidic residues" evidence="2">
    <location>
        <begin position="215"/>
        <end position="228"/>
    </location>
</feature>
<evidence type="ECO:0000256" key="1">
    <source>
        <dbReference type="SAM" id="Coils"/>
    </source>
</evidence>